<gene>
    <name evidence="5" type="ORF">DQQ01_03640</name>
</gene>
<dbReference type="Pfam" id="PF07883">
    <property type="entry name" value="Cupin_2"/>
    <property type="match status" value="1"/>
</dbReference>
<name>A0A2Z4U9A2_9FIRM</name>
<accession>A0A2Z4U9A2</accession>
<dbReference type="PANTHER" id="PTHR43280">
    <property type="entry name" value="ARAC-FAMILY TRANSCRIPTIONAL REGULATOR"/>
    <property type="match status" value="1"/>
</dbReference>
<dbReference type="EMBL" id="CP030280">
    <property type="protein sequence ID" value="AWY97389.1"/>
    <property type="molecule type" value="Genomic_DNA"/>
</dbReference>
<keyword evidence="6" id="KW-1185">Reference proteome</keyword>
<dbReference type="PANTHER" id="PTHR43280:SF28">
    <property type="entry name" value="HTH-TYPE TRANSCRIPTIONAL ACTIVATOR RHAS"/>
    <property type="match status" value="1"/>
</dbReference>
<evidence type="ECO:0000256" key="2">
    <source>
        <dbReference type="ARBA" id="ARBA00023125"/>
    </source>
</evidence>
<keyword evidence="1" id="KW-0805">Transcription regulation</keyword>
<dbReference type="AlphaFoldDB" id="A0A2Z4U9A2"/>
<dbReference type="Gene3D" id="2.60.120.10">
    <property type="entry name" value="Jelly Rolls"/>
    <property type="match status" value="1"/>
</dbReference>
<reference evidence="6" key="1">
    <citation type="submission" date="2018-06" db="EMBL/GenBank/DDBJ databases">
        <title>Description of Blautia argi sp. nov., a new anaerobic isolated from dog feces.</title>
        <authorList>
            <person name="Chang Y.-H."/>
            <person name="Paek J."/>
            <person name="Shin Y."/>
        </authorList>
    </citation>
    <scope>NUCLEOTIDE SEQUENCE [LARGE SCALE GENOMIC DNA]</scope>
    <source>
        <strain evidence="6">KCTC 15426</strain>
    </source>
</reference>
<dbReference type="InterPro" id="IPR018060">
    <property type="entry name" value="HTH_AraC"/>
</dbReference>
<dbReference type="InterPro" id="IPR013096">
    <property type="entry name" value="Cupin_2"/>
</dbReference>
<dbReference type="InterPro" id="IPR037923">
    <property type="entry name" value="HTH-like"/>
</dbReference>
<evidence type="ECO:0000313" key="5">
    <source>
        <dbReference type="EMBL" id="AWY97389.1"/>
    </source>
</evidence>
<dbReference type="SUPFAM" id="SSF51215">
    <property type="entry name" value="Regulatory protein AraC"/>
    <property type="match status" value="1"/>
</dbReference>
<keyword evidence="3" id="KW-0804">Transcription</keyword>
<evidence type="ECO:0000259" key="4">
    <source>
        <dbReference type="PROSITE" id="PS01124"/>
    </source>
</evidence>
<dbReference type="InterPro" id="IPR020449">
    <property type="entry name" value="Tscrpt_reg_AraC-type_HTH"/>
</dbReference>
<feature type="domain" description="HTH araC/xylS-type" evidence="4">
    <location>
        <begin position="188"/>
        <end position="286"/>
    </location>
</feature>
<dbReference type="KEGG" id="blau:DQQ01_03640"/>
<organism evidence="5 6">
    <name type="scientific">Blautia argi</name>
    <dbReference type="NCBI Taxonomy" id="1912897"/>
    <lineage>
        <taxon>Bacteria</taxon>
        <taxon>Bacillati</taxon>
        <taxon>Bacillota</taxon>
        <taxon>Clostridia</taxon>
        <taxon>Lachnospirales</taxon>
        <taxon>Lachnospiraceae</taxon>
        <taxon>Blautia</taxon>
    </lineage>
</organism>
<dbReference type="SMART" id="SM00342">
    <property type="entry name" value="HTH_ARAC"/>
    <property type="match status" value="1"/>
</dbReference>
<dbReference type="Proteomes" id="UP000250003">
    <property type="component" value="Chromosome"/>
</dbReference>
<dbReference type="OrthoDB" id="9799319at2"/>
<dbReference type="InterPro" id="IPR014710">
    <property type="entry name" value="RmlC-like_jellyroll"/>
</dbReference>
<dbReference type="InterPro" id="IPR009057">
    <property type="entry name" value="Homeodomain-like_sf"/>
</dbReference>
<dbReference type="Pfam" id="PF12833">
    <property type="entry name" value="HTH_18"/>
    <property type="match status" value="1"/>
</dbReference>
<keyword evidence="2" id="KW-0238">DNA-binding</keyword>
<dbReference type="PRINTS" id="PR00032">
    <property type="entry name" value="HTHARAC"/>
</dbReference>
<protein>
    <recommendedName>
        <fullName evidence="4">HTH araC/xylS-type domain-containing protein</fullName>
    </recommendedName>
</protein>
<dbReference type="GO" id="GO:0003700">
    <property type="term" value="F:DNA-binding transcription factor activity"/>
    <property type="evidence" value="ECO:0007669"/>
    <property type="project" value="InterPro"/>
</dbReference>
<evidence type="ECO:0000313" key="6">
    <source>
        <dbReference type="Proteomes" id="UP000250003"/>
    </source>
</evidence>
<evidence type="ECO:0000256" key="1">
    <source>
        <dbReference type="ARBA" id="ARBA00023015"/>
    </source>
</evidence>
<sequence>MKDIFLNGKAPVTYPTAENFRFIIQKGAYTIEDHWHTCMEILLPFSGSYDVSVQQQHFHLEKGDILFLHSGTVHSLSAKNRGTRLILQFDIELLYAHREFQTLLFSMPPCIHLKRKTSASTYRKSLSLLLFMLQEYRHQHILWASSLYASALELYVMLLRAPEIQMQTFSAQKNGYQIRNVRLQEKFLAVCRYLNQNLTSSITLENAAAYAGFSKFHFSRLFQQYMGTSFSEYRSRQRIQKAKVLLLTTDASITDIAMESGFNSSSTFNRTFYNSENMSPSDFRKFYAKLQN</sequence>
<dbReference type="Gene3D" id="1.10.10.60">
    <property type="entry name" value="Homeodomain-like"/>
    <property type="match status" value="2"/>
</dbReference>
<dbReference type="RefSeq" id="WP_111918483.1">
    <property type="nucleotide sequence ID" value="NZ_CAUWHR010000005.1"/>
</dbReference>
<dbReference type="GO" id="GO:0043565">
    <property type="term" value="F:sequence-specific DNA binding"/>
    <property type="evidence" value="ECO:0007669"/>
    <property type="project" value="InterPro"/>
</dbReference>
<proteinExistence type="predicted"/>
<evidence type="ECO:0000256" key="3">
    <source>
        <dbReference type="ARBA" id="ARBA00023163"/>
    </source>
</evidence>
<dbReference type="SUPFAM" id="SSF46689">
    <property type="entry name" value="Homeodomain-like"/>
    <property type="match status" value="2"/>
</dbReference>
<dbReference type="PROSITE" id="PS01124">
    <property type="entry name" value="HTH_ARAC_FAMILY_2"/>
    <property type="match status" value="1"/>
</dbReference>